<proteinExistence type="predicted"/>
<dbReference type="GO" id="GO:0003729">
    <property type="term" value="F:mRNA binding"/>
    <property type="evidence" value="ECO:0007669"/>
    <property type="project" value="TreeGrafter"/>
</dbReference>
<evidence type="ECO:0000256" key="3">
    <source>
        <dbReference type="SAM" id="MobiDB-lite"/>
    </source>
</evidence>
<dbReference type="InterPro" id="IPR025715">
    <property type="entry name" value="FoP_C"/>
</dbReference>
<dbReference type="PROSITE" id="PS50102">
    <property type="entry name" value="RRM"/>
    <property type="match status" value="1"/>
</dbReference>
<dbReference type="Gene3D" id="3.30.70.330">
    <property type="match status" value="1"/>
</dbReference>
<dbReference type="SMART" id="SM00360">
    <property type="entry name" value="RRM"/>
    <property type="match status" value="1"/>
</dbReference>
<keyword evidence="1 2" id="KW-0694">RNA-binding</keyword>
<dbReference type="CDD" id="cd12680">
    <property type="entry name" value="RRM_THOC4"/>
    <property type="match status" value="1"/>
</dbReference>
<feature type="compositionally biased region" description="Basic and acidic residues" evidence="3">
    <location>
        <begin position="252"/>
        <end position="264"/>
    </location>
</feature>
<evidence type="ECO:0000256" key="1">
    <source>
        <dbReference type="ARBA" id="ARBA00022884"/>
    </source>
</evidence>
<evidence type="ECO:0000259" key="4">
    <source>
        <dbReference type="PROSITE" id="PS50102"/>
    </source>
</evidence>
<dbReference type="GO" id="GO:0005634">
    <property type="term" value="C:nucleus"/>
    <property type="evidence" value="ECO:0007669"/>
    <property type="project" value="TreeGrafter"/>
</dbReference>
<organism evidence="5 6">
    <name type="scientific">Ridgeia piscesae</name>
    <name type="common">Tubeworm</name>
    <dbReference type="NCBI Taxonomy" id="27915"/>
    <lineage>
        <taxon>Eukaryota</taxon>
        <taxon>Metazoa</taxon>
        <taxon>Spiralia</taxon>
        <taxon>Lophotrochozoa</taxon>
        <taxon>Annelida</taxon>
        <taxon>Polychaeta</taxon>
        <taxon>Sedentaria</taxon>
        <taxon>Canalipalpata</taxon>
        <taxon>Sabellida</taxon>
        <taxon>Siboglinidae</taxon>
        <taxon>Ridgeia</taxon>
    </lineage>
</organism>
<feature type="compositionally biased region" description="Basic residues" evidence="3">
    <location>
        <begin position="18"/>
        <end position="28"/>
    </location>
</feature>
<accession>A0AAD9L071</accession>
<dbReference type="EMBL" id="JAODUO010000440">
    <property type="protein sequence ID" value="KAK2180512.1"/>
    <property type="molecule type" value="Genomic_DNA"/>
</dbReference>
<dbReference type="PANTHER" id="PTHR19965">
    <property type="entry name" value="RNA AND EXPORT FACTOR BINDING PROTEIN"/>
    <property type="match status" value="1"/>
</dbReference>
<dbReference type="Pfam" id="PF13865">
    <property type="entry name" value="FoP_duplication"/>
    <property type="match status" value="1"/>
</dbReference>
<evidence type="ECO:0000313" key="5">
    <source>
        <dbReference type="EMBL" id="KAK2180512.1"/>
    </source>
</evidence>
<gene>
    <name evidence="5" type="ORF">NP493_440g04019</name>
</gene>
<feature type="region of interest" description="Disordered" evidence="3">
    <location>
        <begin position="17"/>
        <end position="65"/>
    </location>
</feature>
<dbReference type="SMART" id="SM01218">
    <property type="entry name" value="FoP_duplication"/>
    <property type="match status" value="1"/>
</dbReference>
<sequence length="278" mass="28835">MASDKIDMSLDDIIKITKTNKSRGRGGRGARGGVKTGGRGRGAGAGFRGGRGGVRRGGSVARGGVQGRRRGFASKSASYVRPKQVPDVWQHDLFDGGAGGVGVRRYSGGAAGGGGSVGGAGKLLISNLDFGVNDSDIQELFAEFGPLRKAAVHYDRSGRSLGTAEVIFERRSDGVKAMNQYNNVPLDGRAMNIQMVGETGAGRGSSVSRGAASRLGTSYSNSGYGGFNNTRGRGRGNTRRGFGGRGGRGGRGRGDQKPVTKDELDAQLDAYNAKMEVD</sequence>
<dbReference type="GO" id="GO:0006406">
    <property type="term" value="P:mRNA export from nucleus"/>
    <property type="evidence" value="ECO:0007669"/>
    <property type="project" value="TreeGrafter"/>
</dbReference>
<dbReference type="Proteomes" id="UP001209878">
    <property type="component" value="Unassembled WGS sequence"/>
</dbReference>
<comment type="caution">
    <text evidence="5">The sequence shown here is derived from an EMBL/GenBank/DDBJ whole genome shotgun (WGS) entry which is preliminary data.</text>
</comment>
<reference evidence="5" key="1">
    <citation type="journal article" date="2023" name="Mol. Biol. Evol.">
        <title>Third-Generation Sequencing Reveals the Adaptive Role of the Epigenome in Three Deep-Sea Polychaetes.</title>
        <authorList>
            <person name="Perez M."/>
            <person name="Aroh O."/>
            <person name="Sun Y."/>
            <person name="Lan Y."/>
            <person name="Juniper S.K."/>
            <person name="Young C.R."/>
            <person name="Angers B."/>
            <person name="Qian P.Y."/>
        </authorList>
    </citation>
    <scope>NUCLEOTIDE SEQUENCE</scope>
    <source>
        <strain evidence="5">R07B-5</strain>
    </source>
</reference>
<dbReference type="InterPro" id="IPR035979">
    <property type="entry name" value="RBD_domain_sf"/>
</dbReference>
<dbReference type="InterPro" id="IPR012677">
    <property type="entry name" value="Nucleotide-bd_a/b_plait_sf"/>
</dbReference>
<protein>
    <recommendedName>
        <fullName evidence="4">RRM domain-containing protein</fullName>
    </recommendedName>
</protein>
<dbReference type="AlphaFoldDB" id="A0AAD9L071"/>
<dbReference type="SUPFAM" id="SSF54928">
    <property type="entry name" value="RNA-binding domain, RBD"/>
    <property type="match status" value="1"/>
</dbReference>
<evidence type="ECO:0000256" key="2">
    <source>
        <dbReference type="PROSITE-ProRule" id="PRU00176"/>
    </source>
</evidence>
<dbReference type="InterPro" id="IPR051229">
    <property type="entry name" value="ALYREF_mRNA_export"/>
</dbReference>
<evidence type="ECO:0000313" key="6">
    <source>
        <dbReference type="Proteomes" id="UP001209878"/>
    </source>
</evidence>
<feature type="compositionally biased region" description="Gly residues" evidence="3">
    <location>
        <begin position="29"/>
        <end position="65"/>
    </location>
</feature>
<dbReference type="InterPro" id="IPR000504">
    <property type="entry name" value="RRM_dom"/>
</dbReference>
<feature type="domain" description="RRM" evidence="4">
    <location>
        <begin position="121"/>
        <end position="198"/>
    </location>
</feature>
<feature type="region of interest" description="Disordered" evidence="3">
    <location>
        <begin position="200"/>
        <end position="278"/>
    </location>
</feature>
<feature type="compositionally biased region" description="Low complexity" evidence="3">
    <location>
        <begin position="204"/>
        <end position="214"/>
    </location>
</feature>
<name>A0AAD9L071_RIDPI</name>
<dbReference type="Pfam" id="PF00076">
    <property type="entry name" value="RRM_1"/>
    <property type="match status" value="1"/>
</dbReference>
<keyword evidence="6" id="KW-1185">Reference proteome</keyword>
<dbReference type="PANTHER" id="PTHR19965:SF82">
    <property type="entry name" value="THO COMPLEX SUBUNIT 4"/>
    <property type="match status" value="1"/>
</dbReference>